<dbReference type="Proteomes" id="UP000002029">
    <property type="component" value="Chromosome"/>
</dbReference>
<dbReference type="EMBL" id="CP001814">
    <property type="protein sequence ID" value="ACZ90357.1"/>
    <property type="molecule type" value="Genomic_DNA"/>
</dbReference>
<evidence type="ECO:0000313" key="3">
    <source>
        <dbReference type="Proteomes" id="UP000002029"/>
    </source>
</evidence>
<dbReference type="AlphaFoldDB" id="D2ARL7"/>
<dbReference type="HOGENOM" id="CLU_871311_0_0_11"/>
<name>D2ARL7_STRRD</name>
<organism evidence="2 3">
    <name type="scientific">Streptosporangium roseum (strain ATCC 12428 / DSM 43021 / JCM 3005 / KCTC 9067 / NCIMB 10171 / NRRL 2505 / NI 9100)</name>
    <dbReference type="NCBI Taxonomy" id="479432"/>
    <lineage>
        <taxon>Bacteria</taxon>
        <taxon>Bacillati</taxon>
        <taxon>Actinomycetota</taxon>
        <taxon>Actinomycetes</taxon>
        <taxon>Streptosporangiales</taxon>
        <taxon>Streptosporangiaceae</taxon>
        <taxon>Streptosporangium</taxon>
    </lineage>
</organism>
<accession>D2ARL7</accession>
<gene>
    <name evidence="2" type="ordered locus">Sros_7686</name>
</gene>
<proteinExistence type="predicted"/>
<evidence type="ECO:0000313" key="2">
    <source>
        <dbReference type="EMBL" id="ACZ90357.1"/>
    </source>
</evidence>
<dbReference type="KEGG" id="sro:Sros_7686"/>
<dbReference type="eggNOG" id="ENOG50321QQ">
    <property type="taxonomic scope" value="Bacteria"/>
</dbReference>
<keyword evidence="3" id="KW-1185">Reference proteome</keyword>
<feature type="domain" description="Outer membrane channel protein CpnT-like N-terminal" evidence="1">
    <location>
        <begin position="22"/>
        <end position="168"/>
    </location>
</feature>
<reference evidence="2 3" key="1">
    <citation type="journal article" date="2010" name="Stand. Genomic Sci.">
        <title>Complete genome sequence of Streptosporangium roseum type strain (NI 9100).</title>
        <authorList>
            <person name="Nolan M."/>
            <person name="Sikorski J."/>
            <person name="Jando M."/>
            <person name="Lucas S."/>
            <person name="Lapidus A."/>
            <person name="Glavina Del Rio T."/>
            <person name="Chen F."/>
            <person name="Tice H."/>
            <person name="Pitluck S."/>
            <person name="Cheng J.F."/>
            <person name="Chertkov O."/>
            <person name="Sims D."/>
            <person name="Meincke L."/>
            <person name="Brettin T."/>
            <person name="Han C."/>
            <person name="Detter J.C."/>
            <person name="Bruce D."/>
            <person name="Goodwin L."/>
            <person name="Land M."/>
            <person name="Hauser L."/>
            <person name="Chang Y.J."/>
            <person name="Jeffries C.D."/>
            <person name="Ivanova N."/>
            <person name="Mavromatis K."/>
            <person name="Mikhailova N."/>
            <person name="Chen A."/>
            <person name="Palaniappan K."/>
            <person name="Chain P."/>
            <person name="Rohde M."/>
            <person name="Goker M."/>
            <person name="Bristow J."/>
            <person name="Eisen J.A."/>
            <person name="Markowitz V."/>
            <person name="Hugenholtz P."/>
            <person name="Kyrpides N.C."/>
            <person name="Klenk H.P."/>
        </authorList>
    </citation>
    <scope>NUCLEOTIDE SEQUENCE [LARGE SCALE GENOMIC DNA]</scope>
    <source>
        <strain evidence="3">ATCC 12428 / DSM 43021 / JCM 3005 / NI 9100</strain>
    </source>
</reference>
<sequence>MASLNLGAGARGALAGVGMTGLMGYVLYDVYQRWPKGDPDKARDAAAVWRSVGALVSTSSGNIQPVAMRVWRDHPSAGSEAFRAFWSGGLFSAMPAGVQGPNPSFSFADYAEAVSAHAERVAEACEEYAEVVEAARHALMVIATTSMAQLAFAGAWPWVGGPGAAAIKWAAEKLRRQYQIDYLMMLLQRYVSEILRKKMAEYMAGSAFFALADTTLAIGAKAAYGDGPGSFKDNAVMTLKDFASCLVFFGVWDITRVGPLGKKLDNDLGDFASFYIGSNAYTVANNAMSGKDGTDLAPTLNQLISKLMVGSVQRGKPRE</sequence>
<dbReference type="Pfam" id="PF25547">
    <property type="entry name" value="WXG100_2"/>
    <property type="match status" value="1"/>
</dbReference>
<dbReference type="InterPro" id="IPR057746">
    <property type="entry name" value="CpnT-like_N"/>
</dbReference>
<protein>
    <recommendedName>
        <fullName evidence="1">Outer membrane channel protein CpnT-like N-terminal domain-containing protein</fullName>
    </recommendedName>
</protein>
<evidence type="ECO:0000259" key="1">
    <source>
        <dbReference type="Pfam" id="PF25547"/>
    </source>
</evidence>
<dbReference type="STRING" id="479432.Sros_7686"/>